<dbReference type="Proteomes" id="UP000006820">
    <property type="component" value="Chromosome"/>
</dbReference>
<dbReference type="eggNOG" id="ENOG5031F47">
    <property type="taxonomic scope" value="Bacteria"/>
</dbReference>
<evidence type="ECO:0000313" key="3">
    <source>
        <dbReference type="Proteomes" id="UP000006820"/>
    </source>
</evidence>
<evidence type="ECO:0000313" key="2">
    <source>
        <dbReference type="EMBL" id="BAD55175.1"/>
    </source>
</evidence>
<dbReference type="OrthoDB" id="4559577at2"/>
<reference evidence="2 3" key="1">
    <citation type="journal article" date="2004" name="Proc. Natl. Acad. Sci. U.S.A.">
        <title>The complete genomic sequence of Nocardia farcinica IFM 10152.</title>
        <authorList>
            <person name="Ishikawa J."/>
            <person name="Yamashita A."/>
            <person name="Mikami Y."/>
            <person name="Hoshino Y."/>
            <person name="Kurita H."/>
            <person name="Hotta K."/>
            <person name="Shiba T."/>
            <person name="Hattori M."/>
        </authorList>
    </citation>
    <scope>NUCLEOTIDE SEQUENCE [LARGE SCALE GENOMIC DNA]</scope>
    <source>
        <strain evidence="2 3">IFM 10152</strain>
    </source>
</reference>
<accession>Q5Z316</accession>
<dbReference type="KEGG" id="nfa:NFA_3330"/>
<keyword evidence="3" id="KW-1185">Reference proteome</keyword>
<sequence>MSTRFYKSSYSGANNSCVEVAHRSDGVLIQDSKYTGNRSSQPRIRVARSEWPSVLDLAVSRRSGRVGDLTVDVASDGSSILTGPSEAGDKVTLHYTPTEWDAFAKGVVDGEFDLR</sequence>
<dbReference type="GeneID" id="97008247"/>
<dbReference type="HOGENOM" id="CLU_161991_0_0_11"/>
<dbReference type="Pfam" id="PF04149">
    <property type="entry name" value="DUF397"/>
    <property type="match status" value="1"/>
</dbReference>
<dbReference type="AlphaFoldDB" id="Q5Z316"/>
<name>Q5Z316_NOCFA</name>
<protein>
    <recommendedName>
        <fullName evidence="1">DUF397 domain-containing protein</fullName>
    </recommendedName>
</protein>
<dbReference type="InterPro" id="IPR007278">
    <property type="entry name" value="DUF397"/>
</dbReference>
<gene>
    <name evidence="2" type="ordered locus">NFA_3330</name>
</gene>
<organism evidence="2 3">
    <name type="scientific">Nocardia farcinica (strain IFM 10152)</name>
    <dbReference type="NCBI Taxonomy" id="247156"/>
    <lineage>
        <taxon>Bacteria</taxon>
        <taxon>Bacillati</taxon>
        <taxon>Actinomycetota</taxon>
        <taxon>Actinomycetes</taxon>
        <taxon>Mycobacteriales</taxon>
        <taxon>Nocardiaceae</taxon>
        <taxon>Nocardia</taxon>
    </lineage>
</organism>
<feature type="domain" description="DUF397" evidence="1">
    <location>
        <begin position="5"/>
        <end position="53"/>
    </location>
</feature>
<dbReference type="RefSeq" id="WP_011206862.1">
    <property type="nucleotide sequence ID" value="NC_006361.1"/>
</dbReference>
<proteinExistence type="predicted"/>
<dbReference type="STRING" id="247156.NFA_3330"/>
<evidence type="ECO:0000259" key="1">
    <source>
        <dbReference type="Pfam" id="PF04149"/>
    </source>
</evidence>
<dbReference type="EMBL" id="AP006618">
    <property type="protein sequence ID" value="BAD55175.1"/>
    <property type="molecule type" value="Genomic_DNA"/>
</dbReference>